<dbReference type="InterPro" id="IPR013786">
    <property type="entry name" value="AcylCoA_DH/ox_N"/>
</dbReference>
<dbReference type="PANTHER" id="PTHR43292">
    <property type="entry name" value="ACYL-COA DEHYDROGENASE"/>
    <property type="match status" value="1"/>
</dbReference>
<evidence type="ECO:0000259" key="8">
    <source>
        <dbReference type="Pfam" id="PF02770"/>
    </source>
</evidence>
<evidence type="ECO:0000259" key="9">
    <source>
        <dbReference type="Pfam" id="PF02771"/>
    </source>
</evidence>
<feature type="domain" description="Acyl-CoA dehydrogenase/oxidase N-terminal" evidence="9">
    <location>
        <begin position="5"/>
        <end position="104"/>
    </location>
</feature>
<proteinExistence type="inferred from homology"/>
<evidence type="ECO:0000256" key="6">
    <source>
        <dbReference type="RuleBase" id="RU362125"/>
    </source>
</evidence>
<dbReference type="Pfam" id="PF02770">
    <property type="entry name" value="Acyl-CoA_dh_M"/>
    <property type="match status" value="1"/>
</dbReference>
<dbReference type="Proteomes" id="UP001595851">
    <property type="component" value="Unassembled WGS sequence"/>
</dbReference>
<dbReference type="SUPFAM" id="SSF56645">
    <property type="entry name" value="Acyl-CoA dehydrogenase NM domain-like"/>
    <property type="match status" value="1"/>
</dbReference>
<dbReference type="InterPro" id="IPR006091">
    <property type="entry name" value="Acyl-CoA_Oxase/DH_mid-dom"/>
</dbReference>
<evidence type="ECO:0000256" key="4">
    <source>
        <dbReference type="ARBA" id="ARBA00022827"/>
    </source>
</evidence>
<comment type="similarity">
    <text evidence="2 6">Belongs to the acyl-CoA dehydrogenase family.</text>
</comment>
<evidence type="ECO:0000313" key="10">
    <source>
        <dbReference type="EMBL" id="MFC4006987.1"/>
    </source>
</evidence>
<name>A0ABV8G3R7_9ACTN</name>
<reference evidence="11" key="1">
    <citation type="journal article" date="2019" name="Int. J. Syst. Evol. Microbiol.">
        <title>The Global Catalogue of Microorganisms (GCM) 10K type strain sequencing project: providing services to taxonomists for standard genome sequencing and annotation.</title>
        <authorList>
            <consortium name="The Broad Institute Genomics Platform"/>
            <consortium name="The Broad Institute Genome Sequencing Center for Infectious Disease"/>
            <person name="Wu L."/>
            <person name="Ma J."/>
        </authorList>
    </citation>
    <scope>NUCLEOTIDE SEQUENCE [LARGE SCALE GENOMIC DNA]</scope>
    <source>
        <strain evidence="11">TBRC 1276</strain>
    </source>
</reference>
<keyword evidence="5 6" id="KW-0560">Oxidoreductase</keyword>
<accession>A0ABV8G3R7</accession>
<gene>
    <name evidence="10" type="ORF">ACFOY2_07135</name>
</gene>
<evidence type="ECO:0000256" key="1">
    <source>
        <dbReference type="ARBA" id="ARBA00001974"/>
    </source>
</evidence>
<dbReference type="Gene3D" id="1.20.140.10">
    <property type="entry name" value="Butyryl-CoA Dehydrogenase, subunit A, domain 3"/>
    <property type="match status" value="1"/>
</dbReference>
<keyword evidence="4 6" id="KW-0274">FAD</keyword>
<dbReference type="InterPro" id="IPR009100">
    <property type="entry name" value="AcylCoA_DH/oxidase_NM_dom_sf"/>
</dbReference>
<keyword evidence="11" id="KW-1185">Reference proteome</keyword>
<dbReference type="InterPro" id="IPR037069">
    <property type="entry name" value="AcylCoA_DH/ox_N_sf"/>
</dbReference>
<feature type="domain" description="Acyl-CoA dehydrogenase/oxidase C-terminal" evidence="7">
    <location>
        <begin position="214"/>
        <end position="382"/>
    </location>
</feature>
<evidence type="ECO:0000256" key="5">
    <source>
        <dbReference type="ARBA" id="ARBA00023002"/>
    </source>
</evidence>
<dbReference type="RefSeq" id="WP_379527134.1">
    <property type="nucleotide sequence ID" value="NZ_JBHSBI010000003.1"/>
</dbReference>
<comment type="cofactor">
    <cofactor evidence="1 6">
        <name>FAD</name>
        <dbReference type="ChEBI" id="CHEBI:57692"/>
    </cofactor>
</comment>
<dbReference type="Pfam" id="PF00441">
    <property type="entry name" value="Acyl-CoA_dh_1"/>
    <property type="match status" value="1"/>
</dbReference>
<dbReference type="SUPFAM" id="SSF47203">
    <property type="entry name" value="Acyl-CoA dehydrogenase C-terminal domain-like"/>
    <property type="match status" value="1"/>
</dbReference>
<dbReference type="Gene3D" id="2.40.110.10">
    <property type="entry name" value="Butyryl-CoA Dehydrogenase, subunit A, domain 2"/>
    <property type="match status" value="1"/>
</dbReference>
<evidence type="ECO:0000256" key="3">
    <source>
        <dbReference type="ARBA" id="ARBA00022630"/>
    </source>
</evidence>
<sequence length="387" mass="43381">MELPERFRDEVRAWLRDNWTPGLEREEWNARLYEAGWICASWPVEYGGRGLTTLESVALAEEFARAGAPMRADWFGDTLVGPTILRWGTEEQKEFFIPKILRGEITWCQGFSEPEAGSDLASLRTRAVADGDEWVIDGHKIWTTRAQDADYVFLLARTDPDAPKHRGISYLLVPMRQNGVEVRPIEQLDGAGDFCEVFFTGARTRREWVVGGVNNGWKVAMTTLGFERGTSATTGHRRFEKELAQIIELARSTGTSGDPLVRQRLARQWSKIQIMRFNGLRTLSDTLRGTKDAAALGPLAKIWWSETHRETMDLAMDILGPDGQILTGQAAAAEWVPGYGMRHGREDYPASVLQRAFLFSPSDTIGGGTAEIQRNIVAERVLGLPRS</sequence>
<dbReference type="Gene3D" id="1.10.540.10">
    <property type="entry name" value="Acyl-CoA dehydrogenase/oxidase, N-terminal domain"/>
    <property type="match status" value="1"/>
</dbReference>
<dbReference type="Pfam" id="PF02771">
    <property type="entry name" value="Acyl-CoA_dh_N"/>
    <property type="match status" value="1"/>
</dbReference>
<keyword evidence="3 6" id="KW-0285">Flavoprotein</keyword>
<organism evidence="10 11">
    <name type="scientific">Nonomuraea purpurea</name>
    <dbReference type="NCBI Taxonomy" id="1849276"/>
    <lineage>
        <taxon>Bacteria</taxon>
        <taxon>Bacillati</taxon>
        <taxon>Actinomycetota</taxon>
        <taxon>Actinomycetes</taxon>
        <taxon>Streptosporangiales</taxon>
        <taxon>Streptosporangiaceae</taxon>
        <taxon>Nonomuraea</taxon>
    </lineage>
</organism>
<dbReference type="InterPro" id="IPR009075">
    <property type="entry name" value="AcylCo_DH/oxidase_C"/>
</dbReference>
<evidence type="ECO:0000256" key="2">
    <source>
        <dbReference type="ARBA" id="ARBA00009347"/>
    </source>
</evidence>
<evidence type="ECO:0000313" key="11">
    <source>
        <dbReference type="Proteomes" id="UP001595851"/>
    </source>
</evidence>
<protein>
    <submittedName>
        <fullName evidence="10">Acyl-CoA dehydrogenase family protein</fullName>
    </submittedName>
</protein>
<dbReference type="InterPro" id="IPR036250">
    <property type="entry name" value="AcylCo_DH-like_C"/>
</dbReference>
<feature type="domain" description="Acyl-CoA oxidase/dehydrogenase middle" evidence="8">
    <location>
        <begin position="108"/>
        <end position="200"/>
    </location>
</feature>
<dbReference type="EMBL" id="JBHSBI010000003">
    <property type="protein sequence ID" value="MFC4006987.1"/>
    <property type="molecule type" value="Genomic_DNA"/>
</dbReference>
<evidence type="ECO:0000259" key="7">
    <source>
        <dbReference type="Pfam" id="PF00441"/>
    </source>
</evidence>
<dbReference type="PANTHER" id="PTHR43292:SF3">
    <property type="entry name" value="ACYL-COA DEHYDROGENASE FADE29"/>
    <property type="match status" value="1"/>
</dbReference>
<comment type="caution">
    <text evidence="10">The sequence shown here is derived from an EMBL/GenBank/DDBJ whole genome shotgun (WGS) entry which is preliminary data.</text>
</comment>
<dbReference type="InterPro" id="IPR046373">
    <property type="entry name" value="Acyl-CoA_Oxase/DH_mid-dom_sf"/>
</dbReference>
<dbReference type="InterPro" id="IPR052161">
    <property type="entry name" value="Mycobact_Acyl-CoA_DH"/>
</dbReference>